<proteinExistence type="inferred from homology"/>
<evidence type="ECO:0000256" key="7">
    <source>
        <dbReference type="ARBA" id="ARBA00035140"/>
    </source>
</evidence>
<organism evidence="9 10">
    <name type="scientific">Puma concolor</name>
    <name type="common">Mountain lion</name>
    <name type="synonym">Felis concolor</name>
    <dbReference type="NCBI Taxonomy" id="9696"/>
    <lineage>
        <taxon>Eukaryota</taxon>
        <taxon>Metazoa</taxon>
        <taxon>Chordata</taxon>
        <taxon>Craniata</taxon>
        <taxon>Vertebrata</taxon>
        <taxon>Euteleostomi</taxon>
        <taxon>Mammalia</taxon>
        <taxon>Eutheria</taxon>
        <taxon>Laurasiatheria</taxon>
        <taxon>Carnivora</taxon>
        <taxon>Feliformia</taxon>
        <taxon>Felidae</taxon>
        <taxon>Felinae</taxon>
        <taxon>Puma</taxon>
    </lineage>
</organism>
<comment type="similarity">
    <text evidence="2">Belongs to the mitochondrion-specific ribosomal protein mS29 family.</text>
</comment>
<evidence type="ECO:0000256" key="5">
    <source>
        <dbReference type="ARBA" id="ARBA00023128"/>
    </source>
</evidence>
<keyword evidence="6" id="KW-0687">Ribonucleoprotein</keyword>
<keyword evidence="9" id="KW-1185">Reference proteome</keyword>
<protein>
    <recommendedName>
        <fullName evidence="7">Small ribosomal subunit protein mS29</fullName>
    </recommendedName>
</protein>
<dbReference type="GO" id="GO:0003735">
    <property type="term" value="F:structural constituent of ribosome"/>
    <property type="evidence" value="ECO:0007669"/>
    <property type="project" value="TreeGrafter"/>
</dbReference>
<dbReference type="PANTHER" id="PTHR12810">
    <property type="entry name" value="MITOCHONDRIAL 28S RIBOSOMAL PROTEIN S29"/>
    <property type="match status" value="1"/>
</dbReference>
<dbReference type="InterPro" id="IPR019368">
    <property type="entry name" value="Ribosomal_mS29"/>
</dbReference>
<dbReference type="GO" id="GO:0005763">
    <property type="term" value="C:mitochondrial small ribosomal subunit"/>
    <property type="evidence" value="ECO:0007669"/>
    <property type="project" value="TreeGrafter"/>
</dbReference>
<evidence type="ECO:0000256" key="6">
    <source>
        <dbReference type="ARBA" id="ARBA00023274"/>
    </source>
</evidence>
<keyword evidence="4 10" id="KW-0689">Ribosomal protein</keyword>
<evidence type="ECO:0000313" key="9">
    <source>
        <dbReference type="Proteomes" id="UP000515131"/>
    </source>
</evidence>
<name>A0A6P6H5Z9_PUMCO</name>
<keyword evidence="5" id="KW-0496">Mitochondrion</keyword>
<dbReference type="CTD" id="7818"/>
<evidence type="ECO:0000256" key="4">
    <source>
        <dbReference type="ARBA" id="ARBA00022980"/>
    </source>
</evidence>
<dbReference type="InterPro" id="IPR008092">
    <property type="entry name" value="Ribosomal_mS29_met"/>
</dbReference>
<evidence type="ECO:0000256" key="8">
    <source>
        <dbReference type="SAM" id="MobiDB-lite"/>
    </source>
</evidence>
<dbReference type="GO" id="GO:0006915">
    <property type="term" value="P:apoptotic process"/>
    <property type="evidence" value="ECO:0007669"/>
    <property type="project" value="InterPro"/>
</dbReference>
<keyword evidence="3" id="KW-0809">Transit peptide</keyword>
<evidence type="ECO:0000256" key="2">
    <source>
        <dbReference type="ARBA" id="ARBA00009863"/>
    </source>
</evidence>
<comment type="subcellular location">
    <subcellularLocation>
        <location evidence="1">Mitochondrion</location>
    </subcellularLocation>
</comment>
<dbReference type="Proteomes" id="UP000515131">
    <property type="component" value="Unplaced"/>
</dbReference>
<dbReference type="PRINTS" id="PR01716">
    <property type="entry name" value="DEATHASSOCP3"/>
</dbReference>
<dbReference type="GeneID" id="112851703"/>
<accession>A0A6P6H5Z9</accession>
<dbReference type="Pfam" id="PF10236">
    <property type="entry name" value="DAP3"/>
    <property type="match status" value="1"/>
</dbReference>
<feature type="compositionally biased region" description="Basic and acidic residues" evidence="8">
    <location>
        <begin position="150"/>
        <end position="165"/>
    </location>
</feature>
<reference evidence="10" key="1">
    <citation type="submission" date="2025-08" db="UniProtKB">
        <authorList>
            <consortium name="RefSeq"/>
        </authorList>
    </citation>
    <scope>IDENTIFICATION</scope>
    <source>
        <tissue evidence="10">Blood</tissue>
    </source>
</reference>
<feature type="region of interest" description="Disordered" evidence="8">
    <location>
        <begin position="127"/>
        <end position="165"/>
    </location>
</feature>
<sequence length="581" mass="64397">MLPSVILIGSISPCVDPSKGTGATEVEEFLRDADDDDDKLPQAPDSPFVNTTVVSVYHNNCDFAAPPTKSMLTEWQLSVLVLLYISPTCNEDENLSIAAVMLTRTSRLVSGARRLDPGRLLHAGSQAPQSLAAPLDNQAPDDSPRAVSRTSEKDPARHGEQHEGLHYNIPLQDMRTLFPHSLPPRFSMQVKTFSEACLMVRKPALELLHYLKNTNFAHPAVRYVLYGEKGTGKTLSLCHVIHFCAKQDWLILHVPDAHLWVKSCRSLLPSTYNKQRLDQPAEASIWLKNFKTTNERFLSQIKVQEKYVWNKRESTEKGSPLGEVVEQGIMRVKNATDAVGVVLRELKGQSSLGGFRLLVAVDGVNALWGKTTLKREDKSLVAPEELALVHNLRKMVKNDWHGGTIVLTLSQTGSLFKPRKAYLPQELLGKEGFDALDPFIPILVSNYSPKEFESCIQYYLENSWLQHEKAHTEEGKKELLFLSNANPGQFRTRCGVRRERRESGSVYAATFKGPEETVTQISLGTEFSAPAHTGGVRSSSPGCHLLAVLGPRSRSASPVSPDLCFTWSEGKNAPPSGGRED</sequence>
<evidence type="ECO:0000256" key="1">
    <source>
        <dbReference type="ARBA" id="ARBA00004173"/>
    </source>
</evidence>
<evidence type="ECO:0000256" key="3">
    <source>
        <dbReference type="ARBA" id="ARBA00022946"/>
    </source>
</evidence>
<dbReference type="PANTHER" id="PTHR12810:SF0">
    <property type="entry name" value="SMALL RIBOSOMAL SUBUNIT PROTEIN MS29"/>
    <property type="match status" value="1"/>
</dbReference>
<dbReference type="AlphaFoldDB" id="A0A6P6H5Z9"/>
<evidence type="ECO:0000313" key="10">
    <source>
        <dbReference type="RefSeq" id="XP_025770963.1"/>
    </source>
</evidence>
<dbReference type="KEGG" id="pcoo:112851703"/>
<dbReference type="RefSeq" id="XP_025770963.1">
    <property type="nucleotide sequence ID" value="XM_025915178.1"/>
</dbReference>
<gene>
    <name evidence="10" type="primary">DAP3</name>
</gene>